<dbReference type="SMART" id="SM00797">
    <property type="entry name" value="AHS2"/>
    <property type="match status" value="1"/>
</dbReference>
<dbReference type="Pfam" id="PF02626">
    <property type="entry name" value="CT_A_B"/>
    <property type="match status" value="1"/>
</dbReference>
<sequence length="338" mass="35574">MSLLVENPGLYTTVQDTGRFGFRRFGFVSGGAMDTLSMQAANILAGNPRHAAVLEWTLQGPRLLLRQDTLAAWCGPELAVYAGGTPVPGWRPVYIRAGTTLTLGSGRNGCRGYLAIAGGFDVPLALGSRSTYTRAGLGGLEGRPLQAGDELLPGRPSPAAERMTAGLRLQASAEDNDVRAAAWEASWAVRPGGTGGNPAVLRVVRGSETGRFKEGLDALTASVYRVQPQSDRMGCRLQGPALELSVPGELVSESTAPGTIQVPPDGQPIVLAADSQTTGGYPRIGHVISADLPVLGQLAPGASVRFAEVTLHEAQAELMRQEMNLRLLQTGVRARMGR</sequence>
<dbReference type="NCBIfam" id="TIGR00724">
    <property type="entry name" value="urea_amlyse_rel"/>
    <property type="match status" value="1"/>
</dbReference>
<keyword evidence="2" id="KW-0378">Hydrolase</keyword>
<evidence type="ECO:0000313" key="7">
    <source>
        <dbReference type="Proteomes" id="UP000288943"/>
    </source>
</evidence>
<dbReference type="Proteomes" id="UP000288943">
    <property type="component" value="Chromosome"/>
</dbReference>
<keyword evidence="1" id="KW-0547">Nucleotide-binding</keyword>
<dbReference type="Gene3D" id="2.40.100.10">
    <property type="entry name" value="Cyclophilin-like"/>
    <property type="match status" value="1"/>
</dbReference>
<dbReference type="RefSeq" id="WP_042229487.1">
    <property type="nucleotide sequence ID" value="NZ_CP026520.1"/>
</dbReference>
<dbReference type="EMBL" id="JAMDMJ010000008">
    <property type="protein sequence ID" value="MCY9595625.1"/>
    <property type="molecule type" value="Genomic_DNA"/>
</dbReference>
<proteinExistence type="predicted"/>
<evidence type="ECO:0000313" key="6">
    <source>
        <dbReference type="EMBL" id="QAV17385.1"/>
    </source>
</evidence>
<dbReference type="InterPro" id="IPR029000">
    <property type="entry name" value="Cyclophilin-like_dom_sf"/>
</dbReference>
<evidence type="ECO:0000313" key="8">
    <source>
        <dbReference type="Proteomes" id="UP001527202"/>
    </source>
</evidence>
<keyword evidence="3" id="KW-0067">ATP-binding</keyword>
<evidence type="ECO:0000259" key="4">
    <source>
        <dbReference type="SMART" id="SM00797"/>
    </source>
</evidence>
<evidence type="ECO:0000256" key="2">
    <source>
        <dbReference type="ARBA" id="ARBA00022801"/>
    </source>
</evidence>
<dbReference type="PANTHER" id="PTHR43309">
    <property type="entry name" value="5-OXOPROLINASE SUBUNIT C"/>
    <property type="match status" value="1"/>
</dbReference>
<gene>
    <name evidence="5" type="ORF">M5X16_07565</name>
    <name evidence="6" type="ORF">PC41400_06795</name>
</gene>
<keyword evidence="8" id="KW-1185">Reference proteome</keyword>
<dbReference type="AlphaFoldDB" id="A0A410WSL5"/>
<dbReference type="Proteomes" id="UP001527202">
    <property type="component" value="Unassembled WGS sequence"/>
</dbReference>
<evidence type="ECO:0000256" key="1">
    <source>
        <dbReference type="ARBA" id="ARBA00022741"/>
    </source>
</evidence>
<dbReference type="GeneID" id="95374526"/>
<organism evidence="6 7">
    <name type="scientific">Paenibacillus chitinolyticus</name>
    <dbReference type="NCBI Taxonomy" id="79263"/>
    <lineage>
        <taxon>Bacteria</taxon>
        <taxon>Bacillati</taxon>
        <taxon>Bacillota</taxon>
        <taxon>Bacilli</taxon>
        <taxon>Bacillales</taxon>
        <taxon>Paenibacillaceae</taxon>
        <taxon>Paenibacillus</taxon>
    </lineage>
</organism>
<dbReference type="PANTHER" id="PTHR43309:SF3">
    <property type="entry name" value="5-OXOPROLINASE SUBUNIT C"/>
    <property type="match status" value="1"/>
</dbReference>
<protein>
    <submittedName>
        <fullName evidence="5">Biotin-dependent carboxyltransferase family protein</fullName>
    </submittedName>
    <submittedName>
        <fullName evidence="6">Carboxylase</fullName>
    </submittedName>
</protein>
<reference evidence="5 8" key="2">
    <citation type="submission" date="2022-05" db="EMBL/GenBank/DDBJ databases">
        <title>Genome Sequencing of Bee-Associated Microbes.</title>
        <authorList>
            <person name="Dunlap C."/>
        </authorList>
    </citation>
    <scope>NUCLEOTIDE SEQUENCE [LARGE SCALE GENOMIC DNA]</scope>
    <source>
        <strain evidence="5 8">NRRL B-23120</strain>
    </source>
</reference>
<evidence type="ECO:0000313" key="5">
    <source>
        <dbReference type="EMBL" id="MCY9595625.1"/>
    </source>
</evidence>
<dbReference type="InterPro" id="IPR003778">
    <property type="entry name" value="CT_A_B"/>
</dbReference>
<name>A0A410WSL5_9BACL</name>
<dbReference type="OrthoDB" id="9782422at2"/>
<dbReference type="GO" id="GO:0005524">
    <property type="term" value="F:ATP binding"/>
    <property type="evidence" value="ECO:0007669"/>
    <property type="project" value="UniProtKB-KW"/>
</dbReference>
<dbReference type="InterPro" id="IPR052708">
    <property type="entry name" value="PxpC"/>
</dbReference>
<dbReference type="SUPFAM" id="SSF50891">
    <property type="entry name" value="Cyclophilin-like"/>
    <property type="match status" value="1"/>
</dbReference>
<feature type="domain" description="Carboxyltransferase" evidence="4">
    <location>
        <begin position="24"/>
        <end position="324"/>
    </location>
</feature>
<dbReference type="GO" id="GO:0016787">
    <property type="term" value="F:hydrolase activity"/>
    <property type="evidence" value="ECO:0007669"/>
    <property type="project" value="UniProtKB-KW"/>
</dbReference>
<reference evidence="6 7" key="1">
    <citation type="submission" date="2018-01" db="EMBL/GenBank/DDBJ databases">
        <title>The whole genome sequencing and assembly of Paenibacillus chitinolyticus KCCM 41400 strain.</title>
        <authorList>
            <person name="Kim J.-Y."/>
            <person name="Park M.-K."/>
            <person name="Lee Y.-J."/>
            <person name="Yi H."/>
            <person name="Bahn Y.-S."/>
            <person name="Kim J.F."/>
            <person name="Lee D.-W."/>
        </authorList>
    </citation>
    <scope>NUCLEOTIDE SEQUENCE [LARGE SCALE GENOMIC DNA]</scope>
    <source>
        <strain evidence="6 7">KCCM 41400</strain>
    </source>
</reference>
<dbReference type="KEGG" id="pchi:PC41400_06795"/>
<accession>A0A410WSL5</accession>
<evidence type="ECO:0000256" key="3">
    <source>
        <dbReference type="ARBA" id="ARBA00022840"/>
    </source>
</evidence>
<dbReference type="EMBL" id="CP026520">
    <property type="protein sequence ID" value="QAV17385.1"/>
    <property type="molecule type" value="Genomic_DNA"/>
</dbReference>